<evidence type="ECO:0000259" key="1">
    <source>
        <dbReference type="Pfam" id="PF09593"/>
    </source>
</evidence>
<gene>
    <name evidence="2" type="primary">C1</name>
</gene>
<feature type="domain" description="Cotton leaf-curl disease DNA-betaC1" evidence="1">
    <location>
        <begin position="2"/>
        <end position="117"/>
    </location>
</feature>
<protein>
    <submittedName>
        <fullName evidence="2">C1</fullName>
    </submittedName>
</protein>
<accession>A0A1P8VH60</accession>
<name>A0A1P8VH60_9VIRU</name>
<sequence>MTIKYVNQKGLVFIINVTLRGDESIKVYIQLTSTRSPALVKKKFMLPYKHDGIIPPFDFNNLEEGIRNILAIMYRDSSFDEFKQEDMTEIIDILMMHEAPVFDIQIFDEYGVCTNVSARVCN</sequence>
<evidence type="ECO:0000313" key="2">
    <source>
        <dbReference type="EMBL" id="APZ75437.1"/>
    </source>
</evidence>
<dbReference type="Pfam" id="PF09593">
    <property type="entry name" value="Pathogen_betaC1"/>
    <property type="match status" value="1"/>
</dbReference>
<dbReference type="EMBL" id="KX353621">
    <property type="protein sequence ID" value="APZ75437.1"/>
    <property type="molecule type" value="Genomic_DNA"/>
</dbReference>
<dbReference type="InterPro" id="IPR018583">
    <property type="entry name" value="CLCuD_DNA-betaC1"/>
</dbReference>
<reference evidence="2" key="1">
    <citation type="submission" date="2016-06" db="EMBL/GenBank/DDBJ databases">
        <authorList>
            <person name="Kjaerup R.B."/>
            <person name="Dalgaard T.S."/>
            <person name="Juul-Madsen H.R."/>
        </authorList>
    </citation>
    <scope>NUCLEOTIDE SEQUENCE</scope>
    <source>
        <strain evidence="2">DPB1</strain>
    </source>
</reference>
<proteinExistence type="predicted"/>
<organism evidence="2">
    <name type="scientific">Papaya leaf curl betasatellite</name>
    <dbReference type="NCBI Taxonomy" id="714640"/>
    <lineage>
        <taxon>Viruses</taxon>
        <taxon>Viruses incertae sedis</taxon>
        <taxon>Tolecusatellitidae</taxon>
        <taxon>Betasatellite</taxon>
        <taxon>Betasatellite caricae</taxon>
    </lineage>
</organism>